<dbReference type="PANTHER" id="PTHR45943:SF2">
    <property type="entry name" value="RING-TYPE DOMAIN-CONTAINING PROTEIN"/>
    <property type="match status" value="1"/>
</dbReference>
<evidence type="ECO:0000256" key="4">
    <source>
        <dbReference type="ARBA" id="ARBA00022833"/>
    </source>
</evidence>
<keyword evidence="2 5" id="KW-0863">Zinc-finger</keyword>
<gene>
    <name evidence="7" type="ORF">M9Y10_006836</name>
</gene>
<evidence type="ECO:0000256" key="5">
    <source>
        <dbReference type="PROSITE-ProRule" id="PRU00175"/>
    </source>
</evidence>
<evidence type="ECO:0000256" key="2">
    <source>
        <dbReference type="ARBA" id="ARBA00022771"/>
    </source>
</evidence>
<evidence type="ECO:0000259" key="6">
    <source>
        <dbReference type="PROSITE" id="PS50089"/>
    </source>
</evidence>
<evidence type="ECO:0000256" key="3">
    <source>
        <dbReference type="ARBA" id="ARBA00022786"/>
    </source>
</evidence>
<dbReference type="EMBL" id="JAPFFF010000012">
    <property type="protein sequence ID" value="KAK8876618.1"/>
    <property type="molecule type" value="Genomic_DNA"/>
</dbReference>
<evidence type="ECO:0000313" key="8">
    <source>
        <dbReference type="Proteomes" id="UP001470230"/>
    </source>
</evidence>
<dbReference type="PANTHER" id="PTHR45943">
    <property type="entry name" value="E3 UBIQUITIN-PROTEIN LIGASE MYCBP2"/>
    <property type="match status" value="1"/>
</dbReference>
<evidence type="ECO:0000256" key="1">
    <source>
        <dbReference type="ARBA" id="ARBA00022723"/>
    </source>
</evidence>
<dbReference type="Gene3D" id="3.30.40.10">
    <property type="entry name" value="Zinc/RING finger domain, C3HC4 (zinc finger)"/>
    <property type="match status" value="1"/>
</dbReference>
<feature type="domain" description="RING-type" evidence="6">
    <location>
        <begin position="270"/>
        <end position="315"/>
    </location>
</feature>
<proteinExistence type="predicted"/>
<dbReference type="PROSITE" id="PS00518">
    <property type="entry name" value="ZF_RING_1"/>
    <property type="match status" value="1"/>
</dbReference>
<evidence type="ECO:0000313" key="7">
    <source>
        <dbReference type="EMBL" id="KAK8876618.1"/>
    </source>
</evidence>
<feature type="domain" description="RING-type" evidence="6">
    <location>
        <begin position="46"/>
        <end position="95"/>
    </location>
</feature>
<keyword evidence="4" id="KW-0862">Zinc</keyword>
<dbReference type="Proteomes" id="UP001470230">
    <property type="component" value="Unassembled WGS sequence"/>
</dbReference>
<dbReference type="PROSITE" id="PS50089">
    <property type="entry name" value="ZF_RING_2"/>
    <property type="match status" value="2"/>
</dbReference>
<name>A0ABR2JG75_9EUKA</name>
<organism evidence="7 8">
    <name type="scientific">Tritrichomonas musculus</name>
    <dbReference type="NCBI Taxonomy" id="1915356"/>
    <lineage>
        <taxon>Eukaryota</taxon>
        <taxon>Metamonada</taxon>
        <taxon>Parabasalia</taxon>
        <taxon>Tritrichomonadida</taxon>
        <taxon>Tritrichomonadidae</taxon>
        <taxon>Tritrichomonas</taxon>
    </lineage>
</organism>
<protein>
    <recommendedName>
        <fullName evidence="6">RING-type domain-containing protein</fullName>
    </recommendedName>
</protein>
<accession>A0ABR2JG75</accession>
<sequence>MDTQFTGYKSLGDWEHARKKRLFFLNQRDINTQTDEKIYLDSPYFCASCNKPILDQNQTIELSCKHSFCIKCLRRLTAIQINIETNYELHCPICSRPLNDNEIDKIDPNYTKIITDRFASQFGSSIVICPKCKADFILEPGSVAQITVDLKGEKIRPEALEYLRQYRVTCPICQTNFCAKCKSIPFHEGFTCDEQKLLDDDIICRFCQEYPAIGCRNKDACHRVCWRQDCQNYLSQACMHVCECGHACCGLKNEQNHFGCALCSQKVAYCVICHDSCTTSPSVLMKCGHPVHKSCLEILYQGLDLKGRIHIPRCNFDFTCQCVPYHECVQNVAQKWIDVNNKIEEMIAMRMKIEDTENEPDHVKNKNDPDYFNQPLKYARDFFVFYLCDKCGDPYYAGHKDCGNDDENSHKGPHVCLSCNQEFVGQICPKHGETGMVIKCMFCCSPSIWFCFGTTYFCEPCHSARKDLHPPYPPCNGHCKFGHHAQNGQRTITAYCVLCRQEKEDAMLNKK</sequence>
<dbReference type="InterPro" id="IPR017907">
    <property type="entry name" value="Znf_RING_CS"/>
</dbReference>
<keyword evidence="1" id="KW-0479">Metal-binding</keyword>
<dbReference type="InterPro" id="IPR001841">
    <property type="entry name" value="Znf_RING"/>
</dbReference>
<dbReference type="InterPro" id="IPR013083">
    <property type="entry name" value="Znf_RING/FYVE/PHD"/>
</dbReference>
<keyword evidence="8" id="KW-1185">Reference proteome</keyword>
<dbReference type="SUPFAM" id="SSF57850">
    <property type="entry name" value="RING/U-box"/>
    <property type="match status" value="1"/>
</dbReference>
<dbReference type="Pfam" id="PF01485">
    <property type="entry name" value="IBR"/>
    <property type="match status" value="1"/>
</dbReference>
<dbReference type="SMART" id="SM00184">
    <property type="entry name" value="RING"/>
    <property type="match status" value="2"/>
</dbReference>
<dbReference type="InterPro" id="IPR002867">
    <property type="entry name" value="IBR_dom"/>
</dbReference>
<keyword evidence="3" id="KW-0833">Ubl conjugation pathway</keyword>
<reference evidence="7 8" key="1">
    <citation type="submission" date="2024-04" db="EMBL/GenBank/DDBJ databases">
        <title>Tritrichomonas musculus Genome.</title>
        <authorList>
            <person name="Alves-Ferreira E."/>
            <person name="Grigg M."/>
            <person name="Lorenzi H."/>
            <person name="Galac M."/>
        </authorList>
    </citation>
    <scope>NUCLEOTIDE SEQUENCE [LARGE SCALE GENOMIC DNA]</scope>
    <source>
        <strain evidence="7 8">EAF2021</strain>
    </source>
</reference>
<comment type="caution">
    <text evidence="7">The sequence shown here is derived from an EMBL/GenBank/DDBJ whole genome shotgun (WGS) entry which is preliminary data.</text>
</comment>